<dbReference type="PROSITE" id="PS00237">
    <property type="entry name" value="G_PROTEIN_RECEP_F1_1"/>
    <property type="match status" value="1"/>
</dbReference>
<dbReference type="SUPFAM" id="SSF81321">
    <property type="entry name" value="Family A G protein-coupled receptor-like"/>
    <property type="match status" value="1"/>
</dbReference>
<keyword evidence="15" id="KW-1185">Reference proteome</keyword>
<dbReference type="GO" id="GO:0005886">
    <property type="term" value="C:plasma membrane"/>
    <property type="evidence" value="ECO:0007669"/>
    <property type="project" value="UniProtKB-SubCell"/>
</dbReference>
<feature type="transmembrane region" description="Helical" evidence="12">
    <location>
        <begin position="244"/>
        <end position="264"/>
    </location>
</feature>
<dbReference type="PRINTS" id="PR00245">
    <property type="entry name" value="OLFACTORYR"/>
</dbReference>
<organism evidence="14 15">
    <name type="scientific">Daubentonia madagascariensis</name>
    <name type="common">Aye-aye</name>
    <name type="synonym">Sciurus madagascariensis</name>
    <dbReference type="NCBI Taxonomy" id="31869"/>
    <lineage>
        <taxon>Eukaryota</taxon>
        <taxon>Metazoa</taxon>
        <taxon>Chordata</taxon>
        <taxon>Craniata</taxon>
        <taxon>Vertebrata</taxon>
        <taxon>Euteleostomi</taxon>
        <taxon>Mammalia</taxon>
        <taxon>Eutheria</taxon>
        <taxon>Euarchontoglires</taxon>
        <taxon>Primates</taxon>
        <taxon>Strepsirrhini</taxon>
        <taxon>Chiromyiformes</taxon>
        <taxon>Daubentoniidae</taxon>
        <taxon>Daubentonia</taxon>
    </lineage>
</organism>
<feature type="transmembrane region" description="Helical" evidence="12">
    <location>
        <begin position="143"/>
        <end position="166"/>
    </location>
</feature>
<dbReference type="Proteomes" id="UP001610411">
    <property type="component" value="Unassembled WGS sequence"/>
</dbReference>
<evidence type="ECO:0000256" key="9">
    <source>
        <dbReference type="ARBA" id="ARBA00023170"/>
    </source>
</evidence>
<dbReference type="InterPro" id="IPR000725">
    <property type="entry name" value="Olfact_rcpt"/>
</dbReference>
<evidence type="ECO:0000256" key="11">
    <source>
        <dbReference type="RuleBase" id="RU000688"/>
    </source>
</evidence>
<dbReference type="PRINTS" id="PR00237">
    <property type="entry name" value="GPCRRHODOPSN"/>
</dbReference>
<dbReference type="InterPro" id="IPR000276">
    <property type="entry name" value="GPCR_Rhodpsn"/>
</dbReference>
<dbReference type="PANTHER" id="PTHR26450:SF75">
    <property type="entry name" value="OLFACTORY RECEPTOR 52D1"/>
    <property type="match status" value="1"/>
</dbReference>
<evidence type="ECO:0000313" key="15">
    <source>
        <dbReference type="Proteomes" id="UP001610411"/>
    </source>
</evidence>
<comment type="similarity">
    <text evidence="11">Belongs to the G-protein coupled receptor 1 family.</text>
</comment>
<keyword evidence="4 11" id="KW-0812">Transmembrane</keyword>
<keyword evidence="3 12" id="KW-0716">Sensory transduction</keyword>
<comment type="function">
    <text evidence="1">Odorant receptor.</text>
</comment>
<keyword evidence="12" id="KW-1003">Cell membrane</keyword>
<comment type="subcellular location">
    <subcellularLocation>
        <location evidence="12">Cell membrane</location>
        <topology evidence="12">Multi-pass membrane protein</topology>
    </subcellularLocation>
    <subcellularLocation>
        <location evidence="2">Membrane</location>
        <topology evidence="2">Multi-pass membrane protein</topology>
    </subcellularLocation>
</comment>
<dbReference type="Pfam" id="PF13853">
    <property type="entry name" value="7tm_4"/>
    <property type="match status" value="1"/>
</dbReference>
<evidence type="ECO:0000259" key="13">
    <source>
        <dbReference type="PROSITE" id="PS50262"/>
    </source>
</evidence>
<dbReference type="EMBL" id="JBFSEQ010000001">
    <property type="protein sequence ID" value="KAL2806640.1"/>
    <property type="molecule type" value="Genomic_DNA"/>
</dbReference>
<evidence type="ECO:0000256" key="7">
    <source>
        <dbReference type="ARBA" id="ARBA00023040"/>
    </source>
</evidence>
<feature type="transmembrane region" description="Helical" evidence="12">
    <location>
        <begin position="276"/>
        <end position="298"/>
    </location>
</feature>
<dbReference type="FunFam" id="1.20.1070.10:FF:000006">
    <property type="entry name" value="Olfactory receptor"/>
    <property type="match status" value="1"/>
</dbReference>
<sequence>MPVSNTSGNSLPATLFLTGIPGLQSAHFWIAIPFCAMYLVALAGNSALILVIAMDNALHAPMYLFLCLLSLTDLALSSTTVPKMLAILWLHAGEISFGGCLTQMFCVHSIYALESSVLLAMAFDRYVAICDPLRYSIILNHTVIGKIGLVGIFRSVAIVSPFIFLLRRLPYCGHHVMAHTYCEHMGIARLACADITVNIVYGLTVALLAMGLDAILIAISYGFILHAVFCLPTRDAQHKALSTCGSHLGVILVFYIPAFFSFLTHRFGHHRVPKHVHIFLANLYVLVPPVLNPIIYGARTKEIRSRLLRLLHLGKISV</sequence>
<evidence type="ECO:0000256" key="5">
    <source>
        <dbReference type="ARBA" id="ARBA00022725"/>
    </source>
</evidence>
<keyword evidence="5 12" id="KW-0552">Olfaction</keyword>
<protein>
    <recommendedName>
        <fullName evidence="12">Olfactory receptor</fullName>
    </recommendedName>
</protein>
<keyword evidence="6 12" id="KW-1133">Transmembrane helix</keyword>
<dbReference type="InterPro" id="IPR017452">
    <property type="entry name" value="GPCR_Rhodpsn_7TM"/>
</dbReference>
<comment type="caution">
    <text evidence="14">The sequence shown here is derived from an EMBL/GenBank/DDBJ whole genome shotgun (WGS) entry which is preliminary data.</text>
</comment>
<dbReference type="InterPro" id="IPR050402">
    <property type="entry name" value="OR51/52/56-like"/>
</dbReference>
<dbReference type="AlphaFoldDB" id="A0ABD2FC73"/>
<accession>A0ABD2FC73</accession>
<gene>
    <name evidence="14" type="ORF">WCI35_003257</name>
</gene>
<evidence type="ECO:0000256" key="2">
    <source>
        <dbReference type="ARBA" id="ARBA00004141"/>
    </source>
</evidence>
<keyword evidence="7 11" id="KW-0297">G-protein coupled receptor</keyword>
<keyword evidence="10 11" id="KW-0807">Transducer</keyword>
<evidence type="ECO:0000256" key="1">
    <source>
        <dbReference type="ARBA" id="ARBA00002936"/>
    </source>
</evidence>
<reference evidence="14 15" key="1">
    <citation type="journal article" date="2024" name="G3 (Bethesda)">
        <title>A hybrid genome assembly of the endangered aye-aye (Daubentonia madagascariensis).</title>
        <authorList>
            <person name="Versoza C.J."/>
            <person name="Pfeifer S.P."/>
        </authorList>
    </citation>
    <scope>NUCLEOTIDE SEQUENCE [LARGE SCALE GENOMIC DNA]</scope>
    <source>
        <strain evidence="14">6821</strain>
    </source>
</reference>
<dbReference type="PROSITE" id="PS50262">
    <property type="entry name" value="G_PROTEIN_RECEP_F1_2"/>
    <property type="match status" value="1"/>
</dbReference>
<dbReference type="GO" id="GO:0004930">
    <property type="term" value="F:G protein-coupled receptor activity"/>
    <property type="evidence" value="ECO:0007669"/>
    <property type="project" value="UniProtKB-KW"/>
</dbReference>
<feature type="transmembrane region" description="Helical" evidence="12">
    <location>
        <begin position="214"/>
        <end position="232"/>
    </location>
</feature>
<keyword evidence="9 11" id="KW-0675">Receptor</keyword>
<evidence type="ECO:0000256" key="12">
    <source>
        <dbReference type="RuleBase" id="RU363047"/>
    </source>
</evidence>
<evidence type="ECO:0000256" key="6">
    <source>
        <dbReference type="ARBA" id="ARBA00022989"/>
    </source>
</evidence>
<feature type="transmembrane region" description="Helical" evidence="12">
    <location>
        <begin position="28"/>
        <end position="54"/>
    </location>
</feature>
<proteinExistence type="inferred from homology"/>
<evidence type="ECO:0000256" key="3">
    <source>
        <dbReference type="ARBA" id="ARBA00022606"/>
    </source>
</evidence>
<keyword evidence="8 12" id="KW-0472">Membrane</keyword>
<dbReference type="GO" id="GO:0007608">
    <property type="term" value="P:sensory perception of smell"/>
    <property type="evidence" value="ECO:0007669"/>
    <property type="project" value="UniProtKB-KW"/>
</dbReference>
<evidence type="ECO:0000256" key="10">
    <source>
        <dbReference type="ARBA" id="ARBA00023224"/>
    </source>
</evidence>
<dbReference type="PANTHER" id="PTHR26450">
    <property type="entry name" value="OLFACTORY RECEPTOR 56B1-RELATED"/>
    <property type="match status" value="1"/>
</dbReference>
<evidence type="ECO:0000313" key="14">
    <source>
        <dbReference type="EMBL" id="KAL2806640.1"/>
    </source>
</evidence>
<evidence type="ECO:0000256" key="8">
    <source>
        <dbReference type="ARBA" id="ARBA00023136"/>
    </source>
</evidence>
<name>A0ABD2FC73_DAUMA</name>
<feature type="domain" description="G-protein coupled receptors family 1 profile" evidence="13">
    <location>
        <begin position="44"/>
        <end position="296"/>
    </location>
</feature>
<evidence type="ECO:0000256" key="4">
    <source>
        <dbReference type="ARBA" id="ARBA00022692"/>
    </source>
</evidence>
<dbReference type="CDD" id="cd15221">
    <property type="entry name" value="7tmA_OR52B-like"/>
    <property type="match status" value="1"/>
</dbReference>
<feature type="transmembrane region" description="Helical" evidence="12">
    <location>
        <begin position="60"/>
        <end position="76"/>
    </location>
</feature>
<dbReference type="Gene3D" id="1.20.1070.10">
    <property type="entry name" value="Rhodopsin 7-helix transmembrane proteins"/>
    <property type="match status" value="1"/>
</dbReference>